<proteinExistence type="predicted"/>
<evidence type="ECO:0000313" key="1">
    <source>
        <dbReference type="EMBL" id="NEC20485.1"/>
    </source>
</evidence>
<dbReference type="Proteomes" id="UP000469670">
    <property type="component" value="Unassembled WGS sequence"/>
</dbReference>
<sequence>MTQGRFVEAETAARRAKLLALRRQGIRYDDPRIMDLGYANPGAARKDLTRALQNHHDEEAAEAKVYRQQENERLDALLAAVWDKATTPSPVFNRDREIVAEEIDLKAVDTVLKLIERRAKLNGLDMPVKAELSGPDGGPMQLGPVSEEELALLMSIGRNAAQRQALEGEAGSDADEG</sequence>
<organism evidence="1 2">
    <name type="scientific">Streptomyces parvus</name>
    <dbReference type="NCBI Taxonomy" id="66428"/>
    <lineage>
        <taxon>Bacteria</taxon>
        <taxon>Bacillati</taxon>
        <taxon>Actinomycetota</taxon>
        <taxon>Actinomycetes</taxon>
        <taxon>Kitasatosporales</taxon>
        <taxon>Streptomycetaceae</taxon>
        <taxon>Streptomyces</taxon>
    </lineage>
</organism>
<comment type="caution">
    <text evidence="1">The sequence shown here is derived from an EMBL/GenBank/DDBJ whole genome shotgun (WGS) entry which is preliminary data.</text>
</comment>
<accession>A0A7K3RZ25</accession>
<dbReference type="EMBL" id="JAAGMP010000895">
    <property type="protein sequence ID" value="NEC20485.1"/>
    <property type="molecule type" value="Genomic_DNA"/>
</dbReference>
<dbReference type="AlphaFoldDB" id="A0A7K3RZ25"/>
<protein>
    <submittedName>
        <fullName evidence="1">Uncharacterized protein</fullName>
    </submittedName>
</protein>
<evidence type="ECO:0000313" key="2">
    <source>
        <dbReference type="Proteomes" id="UP000469670"/>
    </source>
</evidence>
<dbReference type="RefSeq" id="WP_164204218.1">
    <property type="nucleotide sequence ID" value="NZ_JAAGMP010000895.1"/>
</dbReference>
<gene>
    <name evidence="1" type="ORF">G3I50_19875</name>
</gene>
<name>A0A7K3RZ25_9ACTN</name>
<reference evidence="1 2" key="1">
    <citation type="submission" date="2020-01" db="EMBL/GenBank/DDBJ databases">
        <title>Insect and environment-associated Actinomycetes.</title>
        <authorList>
            <person name="Currrie C."/>
            <person name="Chevrette M."/>
            <person name="Carlson C."/>
            <person name="Stubbendieck R."/>
            <person name="Wendt-Pienkowski E."/>
        </authorList>
    </citation>
    <scope>NUCLEOTIDE SEQUENCE [LARGE SCALE GENOMIC DNA]</scope>
    <source>
        <strain evidence="1 2">SID7590</strain>
    </source>
</reference>